<evidence type="ECO:0000256" key="4">
    <source>
        <dbReference type="ARBA" id="ARBA00023128"/>
    </source>
</evidence>
<dbReference type="KEGG" id="ccat:101456526"/>
<dbReference type="AlphaFoldDB" id="W8BUK2"/>
<evidence type="ECO:0000313" key="6">
    <source>
        <dbReference type="EMBL" id="CAD6999897.1"/>
    </source>
</evidence>
<dbReference type="Gene3D" id="3.30.2180.10">
    <property type="entry name" value="ATP12-like"/>
    <property type="match status" value="1"/>
</dbReference>
<dbReference type="Gene3D" id="1.10.3580.10">
    <property type="entry name" value="ATP12 ATPase"/>
    <property type="match status" value="1"/>
</dbReference>
<dbReference type="Proteomes" id="UP000606786">
    <property type="component" value="Unassembled WGS sequence"/>
</dbReference>
<dbReference type="EMBL" id="GAMC01003673">
    <property type="protein sequence ID" value="JAC02883.1"/>
    <property type="molecule type" value="mRNA"/>
</dbReference>
<accession>W8BUK2</accession>
<evidence type="ECO:0000256" key="5">
    <source>
        <dbReference type="ARBA" id="ARBA00023186"/>
    </source>
</evidence>
<dbReference type="GeneID" id="101456526"/>
<organism evidence="7">
    <name type="scientific">Ceratitis capitata</name>
    <name type="common">Mediterranean fruit fly</name>
    <name type="synonym">Tephritis capitata</name>
    <dbReference type="NCBI Taxonomy" id="7213"/>
    <lineage>
        <taxon>Eukaryota</taxon>
        <taxon>Metazoa</taxon>
        <taxon>Ecdysozoa</taxon>
        <taxon>Arthropoda</taxon>
        <taxon>Hexapoda</taxon>
        <taxon>Insecta</taxon>
        <taxon>Pterygota</taxon>
        <taxon>Neoptera</taxon>
        <taxon>Endopterygota</taxon>
        <taxon>Diptera</taxon>
        <taxon>Brachycera</taxon>
        <taxon>Muscomorpha</taxon>
        <taxon>Tephritoidea</taxon>
        <taxon>Tephritidae</taxon>
        <taxon>Ceratitis</taxon>
        <taxon>Ceratitis</taxon>
    </lineage>
</organism>
<dbReference type="SUPFAM" id="SSF160909">
    <property type="entry name" value="ATP12-like"/>
    <property type="match status" value="1"/>
</dbReference>
<keyword evidence="3" id="KW-0809">Transit peptide</keyword>
<dbReference type="InterPro" id="IPR011419">
    <property type="entry name" value="ATP12_ATP_synth-F1-assembly"/>
</dbReference>
<reference evidence="6" key="3">
    <citation type="submission" date="2020-11" db="EMBL/GenBank/DDBJ databases">
        <authorList>
            <person name="Whitehead M."/>
        </authorList>
    </citation>
    <scope>NUCLEOTIDE SEQUENCE</scope>
    <source>
        <strain evidence="6">EGII</strain>
    </source>
</reference>
<sequence>MSNYFKLLRKPVTTLLCAPQQLSKRFYAAAPKRFYKKTSVLYNDGKYEVTLDSRKLKTPNGTLFTVKSEPLAIAVATEFEAQKEHIERSKMHLSALCFTALDNPNKHTKTDMVNYILNYIATDTVLFQYDDEKDLHDLQRNEWDPIINWFNERYGTNLEKTMVMSPPNVTADDKMKVSKYLLSHSEDVLFGFIYAVDTLKSVLLAFATIDQRITVDKAVALARLEEEYQSKFWGRVEWAHDLSQQELQARLAAAVLFVHLNRSEHFVKEKLIV</sequence>
<comment type="similarity">
    <text evidence="2">Belongs to the ATP12 family.</text>
</comment>
<keyword evidence="4" id="KW-0496">Mitochondrion</keyword>
<evidence type="ECO:0000256" key="1">
    <source>
        <dbReference type="ARBA" id="ARBA00004173"/>
    </source>
</evidence>
<dbReference type="InterPro" id="IPR042272">
    <property type="entry name" value="ATP12_ATP_synth-F1-assembly_N"/>
</dbReference>
<dbReference type="InterPro" id="IPR023335">
    <property type="entry name" value="ATP12_ortho_dom_sf"/>
</dbReference>
<keyword evidence="8" id="KW-1185">Reference proteome</keyword>
<comment type="subcellular location">
    <subcellularLocation>
        <location evidence="1">Mitochondrion</location>
    </subcellularLocation>
</comment>
<dbReference type="Pfam" id="PF07542">
    <property type="entry name" value="ATP12"/>
    <property type="match status" value="1"/>
</dbReference>
<keyword evidence="5" id="KW-0143">Chaperone</keyword>
<dbReference type="PANTHER" id="PTHR21013:SF10">
    <property type="entry name" value="ATP SYNTHASE MITOCHONDRIAL F1 COMPLEX ASSEMBLY FACTOR 2"/>
    <property type="match status" value="1"/>
</dbReference>
<dbReference type="GO" id="GO:0005739">
    <property type="term" value="C:mitochondrion"/>
    <property type="evidence" value="ECO:0007669"/>
    <property type="project" value="UniProtKB-SubCell"/>
</dbReference>
<protein>
    <submittedName>
        <fullName evidence="6">(Mediterranean fruit fly) hypothetical protein</fullName>
    </submittedName>
    <submittedName>
        <fullName evidence="7">ATP synthase mitochondrial F1 complex assembly factor 2</fullName>
    </submittedName>
</protein>
<evidence type="ECO:0000256" key="3">
    <source>
        <dbReference type="ARBA" id="ARBA00022946"/>
    </source>
</evidence>
<proteinExistence type="evidence at transcript level"/>
<evidence type="ECO:0000256" key="2">
    <source>
        <dbReference type="ARBA" id="ARBA00008231"/>
    </source>
</evidence>
<dbReference type="OrthoDB" id="5673at2759"/>
<gene>
    <name evidence="7" type="primary">ATPF2</name>
    <name evidence="6" type="ORF">CCAP1982_LOCUS8407</name>
</gene>
<dbReference type="GO" id="GO:0033615">
    <property type="term" value="P:mitochondrial proton-transporting ATP synthase complex assembly"/>
    <property type="evidence" value="ECO:0007669"/>
    <property type="project" value="TreeGrafter"/>
</dbReference>
<reference evidence="7" key="1">
    <citation type="submission" date="2013-07" db="EMBL/GenBank/DDBJ databases">
        <authorList>
            <person name="Geib S."/>
        </authorList>
    </citation>
    <scope>NUCLEOTIDE SEQUENCE</scope>
</reference>
<evidence type="ECO:0000313" key="8">
    <source>
        <dbReference type="Proteomes" id="UP000606786"/>
    </source>
</evidence>
<reference evidence="7" key="2">
    <citation type="journal article" date="2014" name="BMC Genomics">
        <title>A genomic perspective to assessing quality of mass-reared SIT flies used in Mediterranean fruit fly (Ceratitis capitata) eradication in California.</title>
        <authorList>
            <person name="Calla B."/>
            <person name="Hall B."/>
            <person name="Hou S."/>
            <person name="Geib S.M."/>
        </authorList>
    </citation>
    <scope>NUCLEOTIDE SEQUENCE</scope>
</reference>
<evidence type="ECO:0000313" key="7">
    <source>
        <dbReference type="EMBL" id="JAC02883.1"/>
    </source>
</evidence>
<dbReference type="PANTHER" id="PTHR21013">
    <property type="entry name" value="ATP SYNTHASE MITOCHONDRIAL F1 COMPLEX ASSEMBLY FACTOR 2/ATP12 PROTEIN, MITOCHONDRIAL PRECURSOR"/>
    <property type="match status" value="1"/>
</dbReference>
<dbReference type="EMBL" id="CAJHJT010000012">
    <property type="protein sequence ID" value="CAD6999897.1"/>
    <property type="molecule type" value="Genomic_DNA"/>
</dbReference>
<name>W8BUK2_CERCA</name>